<name>A0A1M5HYJ1_STRHI</name>
<dbReference type="Gene3D" id="3.40.50.2000">
    <property type="entry name" value="Glycogen Phosphorylase B"/>
    <property type="match status" value="2"/>
</dbReference>
<dbReference type="GO" id="GO:0016758">
    <property type="term" value="F:hexosyltransferase activity"/>
    <property type="evidence" value="ECO:0007669"/>
    <property type="project" value="InterPro"/>
</dbReference>
<organism evidence="3 4">
    <name type="scientific">Streptoalloteichus hindustanus</name>
    <dbReference type="NCBI Taxonomy" id="2017"/>
    <lineage>
        <taxon>Bacteria</taxon>
        <taxon>Bacillati</taxon>
        <taxon>Actinomycetota</taxon>
        <taxon>Actinomycetes</taxon>
        <taxon>Pseudonocardiales</taxon>
        <taxon>Pseudonocardiaceae</taxon>
        <taxon>Streptoalloteichus</taxon>
    </lineage>
</organism>
<gene>
    <name evidence="3" type="ORF">SAMN05444320_10715</name>
</gene>
<evidence type="ECO:0000313" key="3">
    <source>
        <dbReference type="EMBL" id="SHG21048.1"/>
    </source>
</evidence>
<reference evidence="3 4" key="1">
    <citation type="submission" date="2016-11" db="EMBL/GenBank/DDBJ databases">
        <authorList>
            <person name="Jaros S."/>
            <person name="Januszkiewicz K."/>
            <person name="Wedrychowicz H."/>
        </authorList>
    </citation>
    <scope>NUCLEOTIDE SEQUENCE [LARGE SCALE GENOMIC DNA]</scope>
    <source>
        <strain evidence="3 4">DSM 44523</strain>
    </source>
</reference>
<dbReference type="SUPFAM" id="SSF53756">
    <property type="entry name" value="UDP-Glycosyltransferase/glycogen phosphorylase"/>
    <property type="match status" value="1"/>
</dbReference>
<proteinExistence type="inferred from homology"/>
<dbReference type="Proteomes" id="UP000184501">
    <property type="component" value="Unassembled WGS sequence"/>
</dbReference>
<dbReference type="CDD" id="cd03784">
    <property type="entry name" value="GT1_Gtf-like"/>
    <property type="match status" value="1"/>
</dbReference>
<dbReference type="GO" id="GO:0008194">
    <property type="term" value="F:UDP-glycosyltransferase activity"/>
    <property type="evidence" value="ECO:0007669"/>
    <property type="project" value="InterPro"/>
</dbReference>
<dbReference type="RefSeq" id="WP_234995842.1">
    <property type="nucleotide sequence ID" value="NZ_FQVN01000007.1"/>
</dbReference>
<dbReference type="EMBL" id="FQVN01000007">
    <property type="protein sequence ID" value="SHG21048.1"/>
    <property type="molecule type" value="Genomic_DNA"/>
</dbReference>
<dbReference type="PANTHER" id="PTHR21015:SF22">
    <property type="entry name" value="GLYCOSYLTRANSFERASE"/>
    <property type="match status" value="1"/>
</dbReference>
<dbReference type="InterPro" id="IPR002213">
    <property type="entry name" value="UDP_glucos_trans"/>
</dbReference>
<keyword evidence="4" id="KW-1185">Reference proteome</keyword>
<comment type="similarity">
    <text evidence="1">Belongs to the UDP-glycosyltransferase family.</text>
</comment>
<sequence>MSRIVVAGMPAAGHVNPSVPIVRALVERGIEVTYYSDEEFRGAVERTGAEFRAYPAGALTSRDIAEATSRGGPVLVVRRGFAATETLAPFLVDELRARRPDAVAFDSNALWGYLAAATLDLPKISLMTTCMLGTADFRRMTTRETLHSLRPMLPHVPSVVAAKQRLLRRFGKRVYPPAPTLPMRGDLTIFPIPRELQPPNPRIDDRCHFVGPTIDRAHRADRLDPELAAHLDGSAPVVLVSLGTLHTGTDDFFRDCFTALADLPARVVLAVGAHVDPARLGPPPANTLVRPSVPQLDVLARASVFVTHGGMNSALEGLAHGVPLVVLPQHVEQLAIGSTVAERGAGIVLRHHLSGRAVPPAELREAVDRALTGQSMRAAARTLGERLTAGGGATAAAELIASFLSARR</sequence>
<dbReference type="PANTHER" id="PTHR21015">
    <property type="entry name" value="UDP-N-ACETYLGLUCOSAMINE--N-ACETYLMURAMYL-(PENTAPEPTIDE) PYROPHOSPHORYL-UNDECAPRENOL N-ACETYLGLUCOSAMINE TRANSFERASE 1"/>
    <property type="match status" value="1"/>
</dbReference>
<evidence type="ECO:0000256" key="1">
    <source>
        <dbReference type="ARBA" id="ARBA00009995"/>
    </source>
</evidence>
<evidence type="ECO:0000313" key="4">
    <source>
        <dbReference type="Proteomes" id="UP000184501"/>
    </source>
</evidence>
<accession>A0A1M5HYJ1</accession>
<dbReference type="Pfam" id="PF00201">
    <property type="entry name" value="UDPGT"/>
    <property type="match status" value="1"/>
</dbReference>
<evidence type="ECO:0000256" key="2">
    <source>
        <dbReference type="ARBA" id="ARBA00022679"/>
    </source>
</evidence>
<evidence type="ECO:0008006" key="5">
    <source>
        <dbReference type="Google" id="ProtNLM"/>
    </source>
</evidence>
<dbReference type="FunFam" id="3.40.50.2000:FF:000072">
    <property type="entry name" value="Glycosyl transferase"/>
    <property type="match status" value="1"/>
</dbReference>
<dbReference type="InterPro" id="IPR006326">
    <property type="entry name" value="UDPGT_MGT-like"/>
</dbReference>
<dbReference type="AlphaFoldDB" id="A0A1M5HYJ1"/>
<protein>
    <recommendedName>
        <fullName evidence="5">Glycosyltransferase, MGT family</fullName>
    </recommendedName>
</protein>
<dbReference type="STRING" id="2017.SAMN05444320_10715"/>
<keyword evidence="2" id="KW-0808">Transferase</keyword>
<dbReference type="NCBIfam" id="TIGR01426">
    <property type="entry name" value="MGT"/>
    <property type="match status" value="1"/>
</dbReference>